<protein>
    <submittedName>
        <fullName evidence="1">Uncharacterized protein</fullName>
    </submittedName>
</protein>
<proteinExistence type="predicted"/>
<dbReference type="Proteomes" id="UP000233837">
    <property type="component" value="Unassembled WGS sequence"/>
</dbReference>
<name>A0A2I0WAW5_9ASPA</name>
<keyword evidence="2" id="KW-1185">Reference proteome</keyword>
<organism evidence="1 2">
    <name type="scientific">Dendrobium catenatum</name>
    <dbReference type="NCBI Taxonomy" id="906689"/>
    <lineage>
        <taxon>Eukaryota</taxon>
        <taxon>Viridiplantae</taxon>
        <taxon>Streptophyta</taxon>
        <taxon>Embryophyta</taxon>
        <taxon>Tracheophyta</taxon>
        <taxon>Spermatophyta</taxon>
        <taxon>Magnoliopsida</taxon>
        <taxon>Liliopsida</taxon>
        <taxon>Asparagales</taxon>
        <taxon>Orchidaceae</taxon>
        <taxon>Epidendroideae</taxon>
        <taxon>Malaxideae</taxon>
        <taxon>Dendrobiinae</taxon>
        <taxon>Dendrobium</taxon>
    </lineage>
</organism>
<accession>A0A2I0WAW5</accession>
<evidence type="ECO:0000313" key="2">
    <source>
        <dbReference type="Proteomes" id="UP000233837"/>
    </source>
</evidence>
<gene>
    <name evidence="1" type="ORF">MA16_Dca017115</name>
</gene>
<reference evidence="1 2" key="1">
    <citation type="journal article" date="2016" name="Sci. Rep.">
        <title>The Dendrobium catenatum Lindl. genome sequence provides insights into polysaccharide synthase, floral development and adaptive evolution.</title>
        <authorList>
            <person name="Zhang G.Q."/>
            <person name="Xu Q."/>
            <person name="Bian C."/>
            <person name="Tsai W.C."/>
            <person name="Yeh C.M."/>
            <person name="Liu K.W."/>
            <person name="Yoshida K."/>
            <person name="Zhang L.S."/>
            <person name="Chang S.B."/>
            <person name="Chen F."/>
            <person name="Shi Y."/>
            <person name="Su Y.Y."/>
            <person name="Zhang Y.Q."/>
            <person name="Chen L.J."/>
            <person name="Yin Y."/>
            <person name="Lin M."/>
            <person name="Huang H."/>
            <person name="Deng H."/>
            <person name="Wang Z.W."/>
            <person name="Zhu S.L."/>
            <person name="Zhao X."/>
            <person name="Deng C."/>
            <person name="Niu S.C."/>
            <person name="Huang J."/>
            <person name="Wang M."/>
            <person name="Liu G.H."/>
            <person name="Yang H.J."/>
            <person name="Xiao X.J."/>
            <person name="Hsiao Y.Y."/>
            <person name="Wu W.L."/>
            <person name="Chen Y.Y."/>
            <person name="Mitsuda N."/>
            <person name="Ohme-Takagi M."/>
            <person name="Luo Y.B."/>
            <person name="Van de Peer Y."/>
            <person name="Liu Z.J."/>
        </authorList>
    </citation>
    <scope>NUCLEOTIDE SEQUENCE [LARGE SCALE GENOMIC DNA]</scope>
    <source>
        <tissue evidence="1">The whole plant</tissue>
    </source>
</reference>
<dbReference type="EMBL" id="KZ502803">
    <property type="protein sequence ID" value="PKU72797.1"/>
    <property type="molecule type" value="Genomic_DNA"/>
</dbReference>
<sequence>MYAWLLVARSASYLEEKSLAAEAGDHEVSGGVSDLSGVVTPTYKHGNAPPHDIKTCSLLLDKVSAPAGK</sequence>
<reference evidence="1 2" key="2">
    <citation type="journal article" date="2017" name="Nature">
        <title>The Apostasia genome and the evolution of orchids.</title>
        <authorList>
            <person name="Zhang G.Q."/>
            <person name="Liu K.W."/>
            <person name="Li Z."/>
            <person name="Lohaus R."/>
            <person name="Hsiao Y.Y."/>
            <person name="Niu S.C."/>
            <person name="Wang J.Y."/>
            <person name="Lin Y.C."/>
            <person name="Xu Q."/>
            <person name="Chen L.J."/>
            <person name="Yoshida K."/>
            <person name="Fujiwara S."/>
            <person name="Wang Z.W."/>
            <person name="Zhang Y.Q."/>
            <person name="Mitsuda N."/>
            <person name="Wang M."/>
            <person name="Liu G.H."/>
            <person name="Pecoraro L."/>
            <person name="Huang H.X."/>
            <person name="Xiao X.J."/>
            <person name="Lin M."/>
            <person name="Wu X.Y."/>
            <person name="Wu W.L."/>
            <person name="Chen Y.Y."/>
            <person name="Chang S.B."/>
            <person name="Sakamoto S."/>
            <person name="Ohme-Takagi M."/>
            <person name="Yagi M."/>
            <person name="Zeng S.J."/>
            <person name="Shen C.Y."/>
            <person name="Yeh C.M."/>
            <person name="Luo Y.B."/>
            <person name="Tsai W.C."/>
            <person name="Van de Peer Y."/>
            <person name="Liu Z.J."/>
        </authorList>
    </citation>
    <scope>NUCLEOTIDE SEQUENCE [LARGE SCALE GENOMIC DNA]</scope>
    <source>
        <tissue evidence="1">The whole plant</tissue>
    </source>
</reference>
<evidence type="ECO:0000313" key="1">
    <source>
        <dbReference type="EMBL" id="PKU72797.1"/>
    </source>
</evidence>
<dbReference type="AlphaFoldDB" id="A0A2I0WAW5"/>